<dbReference type="GO" id="GO:0003676">
    <property type="term" value="F:nucleic acid binding"/>
    <property type="evidence" value="ECO:0007669"/>
    <property type="project" value="InterPro"/>
</dbReference>
<reference evidence="11" key="3">
    <citation type="submission" date="2025-05" db="UniProtKB">
        <authorList>
            <consortium name="Ensembl"/>
        </authorList>
    </citation>
    <scope>IDENTIFICATION</scope>
</reference>
<dbReference type="PANTHER" id="PTHR47958">
    <property type="entry name" value="ATP-DEPENDENT RNA HELICASE DBP3"/>
    <property type="match status" value="1"/>
</dbReference>
<feature type="compositionally biased region" description="Polar residues" evidence="7">
    <location>
        <begin position="652"/>
        <end position="665"/>
    </location>
</feature>
<reference evidence="12" key="2">
    <citation type="journal article" date="2014" name="Nat. Commun.">
        <title>The cavefish genome reveals candidate genes for eye loss.</title>
        <authorList>
            <person name="McGaugh S.E."/>
            <person name="Gross J.B."/>
            <person name="Aken B."/>
            <person name="Blin M."/>
            <person name="Borowsky R."/>
            <person name="Chalopin D."/>
            <person name="Hinaux H."/>
            <person name="Jeffery W.R."/>
            <person name="Keene A."/>
            <person name="Ma L."/>
            <person name="Minx P."/>
            <person name="Murphy D."/>
            <person name="O'Quin K.E."/>
            <person name="Retaux S."/>
            <person name="Rohner N."/>
            <person name="Searle S.M."/>
            <person name="Stahl B.A."/>
            <person name="Tabin C."/>
            <person name="Volff J.N."/>
            <person name="Yoshizawa M."/>
            <person name="Warren W.C."/>
        </authorList>
    </citation>
    <scope>NUCLEOTIDE SEQUENCE [LARGE SCALE GENOMIC DNA]</scope>
    <source>
        <strain evidence="12">female</strain>
    </source>
</reference>
<evidence type="ECO:0000256" key="6">
    <source>
        <dbReference type="PROSITE-ProRule" id="PRU00552"/>
    </source>
</evidence>
<dbReference type="Pfam" id="PF00270">
    <property type="entry name" value="DEAD"/>
    <property type="match status" value="1"/>
</dbReference>
<dbReference type="InterPro" id="IPR001650">
    <property type="entry name" value="Helicase_C-like"/>
</dbReference>
<feature type="compositionally biased region" description="Low complexity" evidence="7">
    <location>
        <begin position="606"/>
        <end position="629"/>
    </location>
</feature>
<feature type="region of interest" description="Disordered" evidence="7">
    <location>
        <begin position="420"/>
        <end position="514"/>
    </location>
</feature>
<dbReference type="Pfam" id="PF00271">
    <property type="entry name" value="Helicase_C"/>
    <property type="match status" value="1"/>
</dbReference>
<evidence type="ECO:0000259" key="9">
    <source>
        <dbReference type="PROSITE" id="PS51194"/>
    </source>
</evidence>
<dbReference type="GO" id="GO:0005524">
    <property type="term" value="F:ATP binding"/>
    <property type="evidence" value="ECO:0007669"/>
    <property type="project" value="UniProtKB-KW"/>
</dbReference>
<dbReference type="InterPro" id="IPR000629">
    <property type="entry name" value="RNA-helicase_DEAD-box_CS"/>
</dbReference>
<dbReference type="SMART" id="SM00490">
    <property type="entry name" value="HELICc"/>
    <property type="match status" value="1"/>
</dbReference>
<evidence type="ECO:0000313" key="12">
    <source>
        <dbReference type="Proteomes" id="UP000018467"/>
    </source>
</evidence>
<evidence type="ECO:0000256" key="2">
    <source>
        <dbReference type="ARBA" id="ARBA00022741"/>
    </source>
</evidence>
<dbReference type="STRING" id="7994.ENSAMXP00000029161"/>
<feature type="short sequence motif" description="Q motif" evidence="6">
    <location>
        <begin position="27"/>
        <end position="55"/>
    </location>
</feature>
<dbReference type="GO" id="GO:0003724">
    <property type="term" value="F:RNA helicase activity"/>
    <property type="evidence" value="ECO:0007669"/>
    <property type="project" value="UniProtKB-EC"/>
</dbReference>
<keyword evidence="12" id="KW-1185">Reference proteome</keyword>
<feature type="compositionally biased region" description="Polar residues" evidence="7">
    <location>
        <begin position="445"/>
        <end position="457"/>
    </location>
</feature>
<keyword evidence="5" id="KW-0067">ATP-binding</keyword>
<feature type="domain" description="DEAD-box RNA helicase Q" evidence="10">
    <location>
        <begin position="27"/>
        <end position="55"/>
    </location>
</feature>
<dbReference type="CDD" id="cd18787">
    <property type="entry name" value="SF2_C_DEAD"/>
    <property type="match status" value="1"/>
</dbReference>
<dbReference type="InterPro" id="IPR014014">
    <property type="entry name" value="RNA_helicase_DEAD_Q_motif"/>
</dbReference>
<feature type="region of interest" description="Disordered" evidence="7">
    <location>
        <begin position="761"/>
        <end position="827"/>
    </location>
</feature>
<feature type="domain" description="Helicase ATP-binding" evidence="8">
    <location>
        <begin position="58"/>
        <end position="229"/>
    </location>
</feature>
<dbReference type="InterPro" id="IPR014001">
    <property type="entry name" value="Helicase_ATP-bd"/>
</dbReference>
<feature type="compositionally biased region" description="Basic and acidic residues" evidence="7">
    <location>
        <begin position="775"/>
        <end position="789"/>
    </location>
</feature>
<dbReference type="PROSITE" id="PS00039">
    <property type="entry name" value="DEAD_ATP_HELICASE"/>
    <property type="match status" value="1"/>
</dbReference>
<dbReference type="PROSITE" id="PS51195">
    <property type="entry name" value="Q_MOTIF"/>
    <property type="match status" value="1"/>
</dbReference>
<dbReference type="GO" id="GO:0097421">
    <property type="term" value="P:liver regeneration"/>
    <property type="evidence" value="ECO:0007669"/>
    <property type="project" value="Ensembl"/>
</dbReference>
<evidence type="ECO:0000256" key="4">
    <source>
        <dbReference type="ARBA" id="ARBA00022806"/>
    </source>
</evidence>
<reference evidence="12" key="1">
    <citation type="submission" date="2013-03" db="EMBL/GenBank/DDBJ databases">
        <authorList>
            <person name="Jeffery W."/>
            <person name="Warren W."/>
            <person name="Wilson R.K."/>
        </authorList>
    </citation>
    <scope>NUCLEOTIDE SEQUENCE</scope>
    <source>
        <strain evidence="12">female</strain>
    </source>
</reference>
<dbReference type="SUPFAM" id="SSF52540">
    <property type="entry name" value="P-loop containing nucleoside triphosphate hydrolases"/>
    <property type="match status" value="1"/>
</dbReference>
<evidence type="ECO:0000313" key="11">
    <source>
        <dbReference type="Ensembl" id="ENSAMXP00000032185.1"/>
    </source>
</evidence>
<feature type="compositionally biased region" description="Low complexity" evidence="7">
    <location>
        <begin position="642"/>
        <end position="651"/>
    </location>
</feature>
<sequence length="873" mass="97474">MAAPRRQAAHQIDNRKRTEDVLLSDGVQFSSLLLSKPVLEGLSSSGFQRPSPIQLKAIPLGRCGLDLIVQAKSGTGKTCVFATIALDSLVLENAATQVLVLAPTREIAVQIHSVVMSIGSAMEGLECHVFIGGRPVSQDKLHLKKCHIAIGSPGRIKQLIELGALLTASIRLFVLDEADKLLEEGSFQEQINWIFSSLPLNKQMLALSATYPESLAQHLCRYMREPTFVRLNPTDPGLIGLKQYYKLVHAHALPHKIFEEKVQNLLELFSKIPFNQALVFSNLHTRAQHLADVLSSKGLPSVCISGSLSQEQRLEAMSKLKQYQCRVLISTDLTSRGIDAEKVNLVINLDVPQDWETYMHRIGRAGRFGTMGLAVTYCCHGEEENKMMAIAQKCDLALNQLPDPITASLMEEQCDWGVTVPPPSKSDLTFSVEHKVDRKKRATSEPASESKTSNKPQRSAFIKDQPEHRGGSAKTQSASGDRKKIRKPAEAGAPPVSTSRPGAPPPTLEPPSGLSRAEMEEALPKIPPLPCFKAPPQRSMTFAEAVADFENFITAGPGRDVEIIRSYGGRDEGNAMFNGHVVKDNDAEDASPKLYSQNKDQSMCKRSSNSISRPNQSSITSDTSSSSSESESEMETELKTDASASSSVSSAPRPTSYTARTSKQPPKSRQKLIKPHPQRHPHYHPQIHIKPGSDMKQMVGKEARTENASAHHPQSRIDHHHHHQHSKPGGETTKKMGKIARTDGASAHHPHLQSQACTHPHVHYQHHHQQQRSKSGPEKENKRVDEGSWRKKQRTRTEEEEEEEECSEEEEEKDKEDGEEEEEEDDEDYWRTYYQAWDDYYSSLGSAYYYNSPYNWLAAYRMNMVYMMEMMKH</sequence>
<dbReference type="GO" id="GO:0031101">
    <property type="term" value="P:fin regeneration"/>
    <property type="evidence" value="ECO:0007669"/>
    <property type="project" value="Ensembl"/>
</dbReference>
<accession>A0A3B1IRP9</accession>
<dbReference type="PROSITE" id="PS51192">
    <property type="entry name" value="HELICASE_ATP_BIND_1"/>
    <property type="match status" value="1"/>
</dbReference>
<evidence type="ECO:0000256" key="1">
    <source>
        <dbReference type="ARBA" id="ARBA00012552"/>
    </source>
</evidence>
<dbReference type="GeneTree" id="ENSGT00940000158400"/>
<keyword evidence="2" id="KW-0547">Nucleotide-binding</keyword>
<dbReference type="EC" id="3.6.4.13" evidence="1"/>
<dbReference type="Ensembl" id="ENSAMXT00000042200.1">
    <property type="protein sequence ID" value="ENSAMXP00000032185.1"/>
    <property type="gene ID" value="ENSAMXG00000040738.1"/>
</dbReference>
<dbReference type="SMART" id="SM00487">
    <property type="entry name" value="DEXDc"/>
    <property type="match status" value="1"/>
</dbReference>
<dbReference type="GO" id="GO:0016787">
    <property type="term" value="F:hydrolase activity"/>
    <property type="evidence" value="ECO:0007669"/>
    <property type="project" value="UniProtKB-KW"/>
</dbReference>
<dbReference type="GO" id="GO:0070657">
    <property type="term" value="P:neuromast regeneration"/>
    <property type="evidence" value="ECO:0007669"/>
    <property type="project" value="Ensembl"/>
</dbReference>
<proteinExistence type="predicted"/>
<keyword evidence="4" id="KW-0347">Helicase</keyword>
<dbReference type="Gene3D" id="3.40.50.300">
    <property type="entry name" value="P-loop containing nucleotide triphosphate hydrolases"/>
    <property type="match status" value="2"/>
</dbReference>
<dbReference type="Ensembl" id="ENSAMXT00000042225.1">
    <property type="protein sequence ID" value="ENSAMXP00000029161.1"/>
    <property type="gene ID" value="ENSAMXG00000040738.1"/>
</dbReference>
<organism evidence="11 12">
    <name type="scientific">Astyanax mexicanus</name>
    <name type="common">Blind cave fish</name>
    <name type="synonym">Astyanax fasciatus mexicanus</name>
    <dbReference type="NCBI Taxonomy" id="7994"/>
    <lineage>
        <taxon>Eukaryota</taxon>
        <taxon>Metazoa</taxon>
        <taxon>Chordata</taxon>
        <taxon>Craniata</taxon>
        <taxon>Vertebrata</taxon>
        <taxon>Euteleostomi</taxon>
        <taxon>Actinopterygii</taxon>
        <taxon>Neopterygii</taxon>
        <taxon>Teleostei</taxon>
        <taxon>Ostariophysi</taxon>
        <taxon>Characiformes</taxon>
        <taxon>Characoidei</taxon>
        <taxon>Acestrorhamphidae</taxon>
        <taxon>Acestrorhamphinae</taxon>
        <taxon>Astyanax</taxon>
    </lineage>
</organism>
<feature type="compositionally biased region" description="Basic residues" evidence="7">
    <location>
        <begin position="761"/>
        <end position="771"/>
    </location>
</feature>
<name>A0A3B1IRP9_ASTMX</name>
<evidence type="ECO:0000256" key="3">
    <source>
        <dbReference type="ARBA" id="ARBA00022801"/>
    </source>
</evidence>
<evidence type="ECO:0000256" key="5">
    <source>
        <dbReference type="ARBA" id="ARBA00022840"/>
    </source>
</evidence>
<dbReference type="InterPro" id="IPR027417">
    <property type="entry name" value="P-loop_NTPase"/>
</dbReference>
<feature type="compositionally biased region" description="Acidic residues" evidence="7">
    <location>
        <begin position="798"/>
        <end position="827"/>
    </location>
</feature>
<feature type="compositionally biased region" description="Basic residues" evidence="7">
    <location>
        <begin position="666"/>
        <end position="687"/>
    </location>
</feature>
<feature type="domain" description="Helicase C-terminal" evidence="9">
    <location>
        <begin position="264"/>
        <end position="409"/>
    </location>
</feature>
<dbReference type="InterPro" id="IPR011545">
    <property type="entry name" value="DEAD/DEAH_box_helicase_dom"/>
</dbReference>
<dbReference type="Bgee" id="ENSAMXG00000040738">
    <property type="expression patterns" value="Expressed in testis and 14 other cell types or tissues"/>
</dbReference>
<evidence type="ECO:0000259" key="8">
    <source>
        <dbReference type="PROSITE" id="PS51192"/>
    </source>
</evidence>
<dbReference type="PROSITE" id="PS51194">
    <property type="entry name" value="HELICASE_CTER"/>
    <property type="match status" value="1"/>
</dbReference>
<evidence type="ECO:0000259" key="10">
    <source>
        <dbReference type="PROSITE" id="PS51195"/>
    </source>
</evidence>
<keyword evidence="3" id="KW-0378">Hydrolase</keyword>
<feature type="region of interest" description="Disordered" evidence="7">
    <location>
        <begin position="588"/>
        <end position="736"/>
    </location>
</feature>
<protein>
    <recommendedName>
        <fullName evidence="1">RNA helicase</fullName>
        <ecNumber evidence="1">3.6.4.13</ecNumber>
    </recommendedName>
</protein>
<evidence type="ECO:0000256" key="7">
    <source>
        <dbReference type="SAM" id="MobiDB-lite"/>
    </source>
</evidence>
<dbReference type="CDD" id="cd17943">
    <property type="entry name" value="DEADc_DDX20"/>
    <property type="match status" value="1"/>
</dbReference>
<feature type="compositionally biased region" description="Polar residues" evidence="7">
    <location>
        <begin position="594"/>
        <end position="605"/>
    </location>
</feature>
<dbReference type="Proteomes" id="UP000018467">
    <property type="component" value="Unassembled WGS sequence"/>
</dbReference>
<dbReference type="AlphaFoldDB" id="A0A3B1IRP9"/>